<dbReference type="GO" id="GO:0004722">
    <property type="term" value="F:protein serine/threonine phosphatase activity"/>
    <property type="evidence" value="ECO:0007669"/>
    <property type="project" value="InterPro"/>
</dbReference>
<organism evidence="6 7">
    <name type="scientific">Fadolivirus FV1/VV64</name>
    <dbReference type="NCBI Taxonomy" id="3070911"/>
    <lineage>
        <taxon>Viruses</taxon>
        <taxon>Varidnaviria</taxon>
        <taxon>Bamfordvirae</taxon>
        <taxon>Nucleocytoviricota</taxon>
        <taxon>Megaviricetes</taxon>
        <taxon>Imitervirales</taxon>
        <taxon>Mimiviridae</taxon>
        <taxon>Klosneuvirinae</taxon>
        <taxon>Fadolivirus</taxon>
        <taxon>Fadolivirus algeromassiliense</taxon>
    </lineage>
</organism>
<dbReference type="Gene3D" id="3.60.40.10">
    <property type="entry name" value="PPM-type phosphatase domain"/>
    <property type="match status" value="1"/>
</dbReference>
<feature type="region of interest" description="Disordered" evidence="4">
    <location>
        <begin position="1"/>
        <end position="23"/>
    </location>
</feature>
<dbReference type="InterPro" id="IPR015655">
    <property type="entry name" value="PP2C"/>
</dbReference>
<dbReference type="PANTHER" id="PTHR47992">
    <property type="entry name" value="PROTEIN PHOSPHATASE"/>
    <property type="match status" value="1"/>
</dbReference>
<dbReference type="GO" id="GO:0046872">
    <property type="term" value="F:metal ion binding"/>
    <property type="evidence" value="ECO:0007669"/>
    <property type="project" value="UniProtKB-KW"/>
</dbReference>
<dbReference type="PROSITE" id="PS51746">
    <property type="entry name" value="PPM_2"/>
    <property type="match status" value="1"/>
</dbReference>
<dbReference type="InterPro" id="IPR001932">
    <property type="entry name" value="PPM-type_phosphatase-like_dom"/>
</dbReference>
<evidence type="ECO:0000313" key="7">
    <source>
        <dbReference type="Proteomes" id="UP001162001"/>
    </source>
</evidence>
<name>A0A7D3R1T4_9VIRU</name>
<keyword evidence="7" id="KW-1185">Reference proteome</keyword>
<protein>
    <submittedName>
        <fullName evidence="6">Protein phosphatase 2c family protein</fullName>
    </submittedName>
</protein>
<dbReference type="Pfam" id="PF00481">
    <property type="entry name" value="PP2C"/>
    <property type="match status" value="1"/>
</dbReference>
<keyword evidence="1" id="KW-0479">Metal-binding</keyword>
<proteinExistence type="predicted"/>
<dbReference type="SMART" id="SM00332">
    <property type="entry name" value="PP2Cc"/>
    <property type="match status" value="1"/>
</dbReference>
<evidence type="ECO:0000259" key="5">
    <source>
        <dbReference type="PROSITE" id="PS51746"/>
    </source>
</evidence>
<evidence type="ECO:0000256" key="3">
    <source>
        <dbReference type="ARBA" id="ARBA00022912"/>
    </source>
</evidence>
<sequence length="262" mass="29048">MTTQAPASLSHDGLTIQRRSSEDEHTYSRFSESENMVSVFDGHGGKGVADFLKQNFHTLVAEQLQRIRDSLKVSDEEVTKTLTAILREINQKILDNPEIKEHGATLSSILRVGNKLIAFHTGDGRIIGCKGNEIKYVSNDHKPTNPDETARIRDAGGVVFKGRVCGGLAVSRAMGDGSYSDWVIPDPEVAVLNVSDFTHFIVFSDGVHDSMKNEEIAKCHTTKQISDIVASRASPYMERNDDYTSCFFWLDFDYKANVMATA</sequence>
<evidence type="ECO:0000256" key="1">
    <source>
        <dbReference type="ARBA" id="ARBA00022723"/>
    </source>
</evidence>
<dbReference type="PROSITE" id="PS01032">
    <property type="entry name" value="PPM_1"/>
    <property type="match status" value="1"/>
</dbReference>
<keyword evidence="3" id="KW-0904">Protein phosphatase</keyword>
<dbReference type="InterPro" id="IPR036457">
    <property type="entry name" value="PPM-type-like_dom_sf"/>
</dbReference>
<accession>A0A7D3R1T4</accession>
<dbReference type="Proteomes" id="UP001162001">
    <property type="component" value="Segment"/>
</dbReference>
<dbReference type="InterPro" id="IPR000222">
    <property type="entry name" value="PP2C_BS"/>
</dbReference>
<dbReference type="EMBL" id="MT418680">
    <property type="protein sequence ID" value="QKF94762.1"/>
    <property type="molecule type" value="Genomic_DNA"/>
</dbReference>
<feature type="domain" description="PPM-type phosphatase" evidence="5">
    <location>
        <begin position="6"/>
        <end position="262"/>
    </location>
</feature>
<keyword evidence="2" id="KW-0378">Hydrolase</keyword>
<gene>
    <name evidence="6" type="ORF">Fadolivirus_1_1304</name>
</gene>
<dbReference type="CDD" id="cd00143">
    <property type="entry name" value="PP2Cc"/>
    <property type="match status" value="1"/>
</dbReference>
<reference evidence="6 7" key="1">
    <citation type="submission" date="2020-04" db="EMBL/GenBank/DDBJ databases">
        <title>Advantages and limits of metagenomic assembly and binning of a giant virus.</title>
        <authorList>
            <person name="Schulz F."/>
            <person name="Andreani J."/>
            <person name="Francis R."/>
            <person name="Boudjemaa H."/>
            <person name="Bou Khalil J.Y."/>
            <person name="Lee J."/>
            <person name="La Scola B."/>
            <person name="Woyke T."/>
        </authorList>
    </citation>
    <scope>NUCLEOTIDE SEQUENCE [LARGE SCALE GENOMIC DNA]</scope>
    <source>
        <strain evidence="6 7">FV1/VV64</strain>
    </source>
</reference>
<evidence type="ECO:0000256" key="2">
    <source>
        <dbReference type="ARBA" id="ARBA00022801"/>
    </source>
</evidence>
<evidence type="ECO:0000256" key="4">
    <source>
        <dbReference type="SAM" id="MobiDB-lite"/>
    </source>
</evidence>
<evidence type="ECO:0000313" key="6">
    <source>
        <dbReference type="EMBL" id="QKF94762.1"/>
    </source>
</evidence>
<dbReference type="SUPFAM" id="SSF81606">
    <property type="entry name" value="PP2C-like"/>
    <property type="match status" value="1"/>
</dbReference>